<comment type="caution">
    <text evidence="1">The sequence shown here is derived from an EMBL/GenBank/DDBJ whole genome shotgun (WGS) entry which is preliminary data.</text>
</comment>
<proteinExistence type="predicted"/>
<organism evidence="1 2">
    <name type="scientific">Pedobacter frigoris</name>
    <dbReference type="NCBI Taxonomy" id="2571272"/>
    <lineage>
        <taxon>Bacteria</taxon>
        <taxon>Pseudomonadati</taxon>
        <taxon>Bacteroidota</taxon>
        <taxon>Sphingobacteriia</taxon>
        <taxon>Sphingobacteriales</taxon>
        <taxon>Sphingobacteriaceae</taxon>
        <taxon>Pedobacter</taxon>
    </lineage>
</organism>
<evidence type="ECO:0000313" key="2">
    <source>
        <dbReference type="Proteomes" id="UP000307244"/>
    </source>
</evidence>
<reference evidence="1 2" key="1">
    <citation type="submission" date="2019-04" db="EMBL/GenBank/DDBJ databases">
        <title>Pedobacter sp. RP-3-15 sp. nov., isolated from Arctic soil.</title>
        <authorList>
            <person name="Dahal R.H."/>
            <person name="Kim D.-U."/>
        </authorList>
    </citation>
    <scope>NUCLEOTIDE SEQUENCE [LARGE SCALE GENOMIC DNA]</scope>
    <source>
        <strain evidence="1 2">RP-3-15</strain>
    </source>
</reference>
<dbReference type="InterPro" id="IPR046233">
    <property type="entry name" value="DUF6266"/>
</dbReference>
<sequence length="162" mass="18265">MAVATAFVQSVLGFINIGFKVVAGYEKRYPFNMAVSYHKMHALMGDYPNVEIDYSKVMLSQGNLLPAQQSLVSLIPERLRFSWFTDPLHWDQSDLDQVMLMAYFSASKHAIYMLAGAVRSAGSDILKIPLEMQEGFVETYISFITEDRTAVANSVYTGRVYL</sequence>
<dbReference type="Pfam" id="PF19781">
    <property type="entry name" value="DUF6266"/>
    <property type="match status" value="1"/>
</dbReference>
<gene>
    <name evidence="1" type="ORF">FA047_05455</name>
</gene>
<evidence type="ECO:0000313" key="1">
    <source>
        <dbReference type="EMBL" id="TKC09538.1"/>
    </source>
</evidence>
<keyword evidence="2" id="KW-1185">Reference proteome</keyword>
<name>A0A4U1CUS0_9SPHI</name>
<protein>
    <submittedName>
        <fullName evidence="1">Uncharacterized protein</fullName>
    </submittedName>
</protein>
<dbReference type="EMBL" id="SWBQ01000001">
    <property type="protein sequence ID" value="TKC09538.1"/>
    <property type="molecule type" value="Genomic_DNA"/>
</dbReference>
<dbReference type="RefSeq" id="WP_136834948.1">
    <property type="nucleotide sequence ID" value="NZ_SWBQ01000001.1"/>
</dbReference>
<dbReference type="AlphaFoldDB" id="A0A4U1CUS0"/>
<dbReference type="Proteomes" id="UP000307244">
    <property type="component" value="Unassembled WGS sequence"/>
</dbReference>
<accession>A0A4U1CUS0</accession>
<dbReference type="OrthoDB" id="821958at2"/>